<dbReference type="SUPFAM" id="SSF52540">
    <property type="entry name" value="P-loop containing nucleoside triphosphate hydrolases"/>
    <property type="match status" value="1"/>
</dbReference>
<proteinExistence type="predicted"/>
<dbReference type="AlphaFoldDB" id="A0A5A7MIK7"/>
<dbReference type="Proteomes" id="UP000323105">
    <property type="component" value="Unassembled WGS sequence"/>
</dbReference>
<evidence type="ECO:0000313" key="2">
    <source>
        <dbReference type="EMBL" id="GEQ77576.1"/>
    </source>
</evidence>
<accession>A0A5A7MIK7</accession>
<reference evidence="2 3" key="1">
    <citation type="journal article" date="2019" name="Microbiol. Resour. Announc.">
        <title>Draft Genome Sequence of Comamonas testosteroni TA441, a Bacterium That Has a Cryptic Phenol Degradation Gene Cluster.</title>
        <authorList>
            <person name="Arai H."/>
            <person name="Ishii M."/>
        </authorList>
    </citation>
    <scope>NUCLEOTIDE SEQUENCE [LARGE SCALE GENOMIC DNA]</scope>
    <source>
        <strain evidence="2 3">TA441</strain>
    </source>
</reference>
<feature type="domain" description="Double-GTPase 1" evidence="1">
    <location>
        <begin position="7"/>
        <end position="280"/>
    </location>
</feature>
<dbReference type="InterPro" id="IPR045530">
    <property type="entry name" value="DO-GTPase1"/>
</dbReference>
<evidence type="ECO:0000313" key="3">
    <source>
        <dbReference type="Proteomes" id="UP000323105"/>
    </source>
</evidence>
<dbReference type="InterPro" id="IPR027417">
    <property type="entry name" value="P-loop_NTPase"/>
</dbReference>
<dbReference type="EMBL" id="BKBW01000014">
    <property type="protein sequence ID" value="GEQ77576.1"/>
    <property type="molecule type" value="Genomic_DNA"/>
</dbReference>
<dbReference type="Pfam" id="PF19975">
    <property type="entry name" value="DO-GTPase1"/>
    <property type="match status" value="1"/>
</dbReference>
<gene>
    <name evidence="2" type="ORF">CTTA_4581</name>
</gene>
<sequence length="283" mass="30999">MTRRSVVLLGGPDSGKTNFIGRLWSALDARKGALVAIGQPDDIRFVLDTADHLFQGHFAPRTQLQDGRRDFEVTVGPSSGDTEADIVIPDVHGELWRKAVVSSEIPAEWMTELESADGALLFVRVGSDLNVRPLDWVVSRALLQKVGNPDDQAKLPTQVMLCEMVRFLELSLKKRPDGTNPRLSLVVAAWDAVDNGKFVQGPEAYIKREYPMLAGKLADTQLMDVKVFGLSIVGGDLTADDVFRAEYLETGMDGHGWVAAQAANGEWQKNSDLTLPVAWVVGF</sequence>
<name>A0A5A7MIK7_COMTE</name>
<dbReference type="RefSeq" id="WP_149356932.1">
    <property type="nucleotide sequence ID" value="NZ_BKBW01000014.1"/>
</dbReference>
<evidence type="ECO:0000259" key="1">
    <source>
        <dbReference type="Pfam" id="PF19975"/>
    </source>
</evidence>
<organism evidence="2 3">
    <name type="scientific">Comamonas testosteroni</name>
    <name type="common">Pseudomonas testosteroni</name>
    <dbReference type="NCBI Taxonomy" id="285"/>
    <lineage>
        <taxon>Bacteria</taxon>
        <taxon>Pseudomonadati</taxon>
        <taxon>Pseudomonadota</taxon>
        <taxon>Betaproteobacteria</taxon>
        <taxon>Burkholderiales</taxon>
        <taxon>Comamonadaceae</taxon>
        <taxon>Comamonas</taxon>
    </lineage>
</organism>
<protein>
    <recommendedName>
        <fullName evidence="1">Double-GTPase 1 domain-containing protein</fullName>
    </recommendedName>
</protein>
<comment type="caution">
    <text evidence="2">The sequence shown here is derived from an EMBL/GenBank/DDBJ whole genome shotgun (WGS) entry which is preliminary data.</text>
</comment>